<dbReference type="EMBL" id="CP073767">
    <property type="protein sequence ID" value="UWZ57347.1"/>
    <property type="molecule type" value="Genomic_DNA"/>
</dbReference>
<dbReference type="PANTHER" id="PTHR43394:SF1">
    <property type="entry name" value="ATP-BINDING CASSETTE SUB-FAMILY B MEMBER 10, MITOCHONDRIAL"/>
    <property type="match status" value="1"/>
</dbReference>
<dbReference type="InterPro" id="IPR017871">
    <property type="entry name" value="ABC_transporter-like_CS"/>
</dbReference>
<keyword evidence="7 9" id="KW-1133">Transmembrane helix</keyword>
<reference evidence="12" key="1">
    <citation type="submission" date="2021-04" db="EMBL/GenBank/DDBJ databases">
        <title>Dactylosporangium aurantiacum NRRL B-8018 full assembly.</title>
        <authorList>
            <person name="Hartkoorn R.C."/>
            <person name="Beaudoing E."/>
            <person name="Hot D."/>
        </authorList>
    </citation>
    <scope>NUCLEOTIDE SEQUENCE</scope>
    <source>
        <strain evidence="12">NRRL B-8018</strain>
    </source>
</reference>
<evidence type="ECO:0000313" key="12">
    <source>
        <dbReference type="EMBL" id="UWZ57347.1"/>
    </source>
</evidence>
<dbReference type="Pfam" id="PF00005">
    <property type="entry name" value="ABC_tran"/>
    <property type="match status" value="1"/>
</dbReference>
<comment type="subcellular location">
    <subcellularLocation>
        <location evidence="1">Cell membrane</location>
        <topology evidence="1">Multi-pass membrane protein</topology>
    </subcellularLocation>
</comment>
<dbReference type="InterPro" id="IPR003593">
    <property type="entry name" value="AAA+_ATPase"/>
</dbReference>
<dbReference type="OrthoDB" id="9806127at2"/>
<dbReference type="InterPro" id="IPR011527">
    <property type="entry name" value="ABC1_TM_dom"/>
</dbReference>
<evidence type="ECO:0000256" key="9">
    <source>
        <dbReference type="SAM" id="Phobius"/>
    </source>
</evidence>
<keyword evidence="4 9" id="KW-0812">Transmembrane</keyword>
<dbReference type="GO" id="GO:0005524">
    <property type="term" value="F:ATP binding"/>
    <property type="evidence" value="ECO:0007669"/>
    <property type="project" value="UniProtKB-KW"/>
</dbReference>
<feature type="domain" description="ABC transporter" evidence="10">
    <location>
        <begin position="334"/>
        <end position="569"/>
    </location>
</feature>
<evidence type="ECO:0000256" key="7">
    <source>
        <dbReference type="ARBA" id="ARBA00022989"/>
    </source>
</evidence>
<feature type="transmembrane region" description="Helical" evidence="9">
    <location>
        <begin position="127"/>
        <end position="151"/>
    </location>
</feature>
<dbReference type="PROSITE" id="PS00211">
    <property type="entry name" value="ABC_TRANSPORTER_1"/>
    <property type="match status" value="1"/>
</dbReference>
<keyword evidence="5" id="KW-0547">Nucleotide-binding</keyword>
<feature type="domain" description="ABC transmembrane type-1" evidence="11">
    <location>
        <begin position="18"/>
        <end position="300"/>
    </location>
</feature>
<dbReference type="CDD" id="cd18548">
    <property type="entry name" value="ABC_6TM_Tm287_like"/>
    <property type="match status" value="1"/>
</dbReference>
<dbReference type="AlphaFoldDB" id="A0A9Q9IJM9"/>
<evidence type="ECO:0000256" key="3">
    <source>
        <dbReference type="ARBA" id="ARBA00022475"/>
    </source>
</evidence>
<keyword evidence="13" id="KW-1185">Reference proteome</keyword>
<evidence type="ECO:0000259" key="11">
    <source>
        <dbReference type="PROSITE" id="PS50929"/>
    </source>
</evidence>
<evidence type="ECO:0000256" key="4">
    <source>
        <dbReference type="ARBA" id="ARBA00022692"/>
    </source>
</evidence>
<dbReference type="RefSeq" id="WP_033360237.1">
    <property type="nucleotide sequence ID" value="NZ_CP073767.1"/>
</dbReference>
<dbReference type="SUPFAM" id="SSF52540">
    <property type="entry name" value="P-loop containing nucleoside triphosphate hydrolases"/>
    <property type="match status" value="1"/>
</dbReference>
<accession>A0A9Q9IJM9</accession>
<keyword evidence="3" id="KW-1003">Cell membrane</keyword>
<dbReference type="PANTHER" id="PTHR43394">
    <property type="entry name" value="ATP-DEPENDENT PERMEASE MDL1, MITOCHONDRIAL"/>
    <property type="match status" value="1"/>
</dbReference>
<sequence length="578" mass="62721">MLIQLLKTYLRPYRRPIALVVLLQLVQTLATLYLPTLNADIIDGGVVTGDTGYIMRIGGWMLAVTALQIVCSAAAVYFGARTAMALGRDVRAGIFDKVQRLSAREVGHFGAPSLITRTTNDIQQVQMLVLMTFTLMVSAPIMCVGGIILALVQDVPLSALLLVVVPILIGVISVIVVRMRPLFRLMQERIDLVNRVIREQISGIRVIRAFVRDEHERVRFAKTNGDLRDVSLAVGRLMSLMFPTVMLVVNASSILVLWFGAHRIDSGGMQIGALTAFLSYLMQILMAVMMATFMFVMIPRAEVCAERIQEVLTTESSVVPPAKAVTDLPRHGELELRGVEFRYPGAESPVISGIDLTARPGETTAIIGSTGAGKTTLLNLVPRLMDATAGTVLVDGVDVRHIDPALLSATVSMVPQKPYLFSGTVASNLRYGRPDATDAELWRALEVAQAADFVRAMPEALDAPIAQGGTNVSGGQRQRLAIARTLVARPEVYLFDDSFSALDYATDAALRDALRTEIADATVVIVAQRVSTIRDAQTIVVLDEGRVVGTGTHIELMDTNATYREIVLSQLTEQEAAA</sequence>
<gene>
    <name evidence="12" type="ORF">Daura_14970</name>
</gene>
<dbReference type="GO" id="GO:0005886">
    <property type="term" value="C:plasma membrane"/>
    <property type="evidence" value="ECO:0007669"/>
    <property type="project" value="UniProtKB-SubCell"/>
</dbReference>
<dbReference type="PROSITE" id="PS50929">
    <property type="entry name" value="ABC_TM1F"/>
    <property type="match status" value="1"/>
</dbReference>
<keyword evidence="6 12" id="KW-0067">ATP-binding</keyword>
<evidence type="ECO:0000259" key="10">
    <source>
        <dbReference type="PROSITE" id="PS50893"/>
    </source>
</evidence>
<evidence type="ECO:0000256" key="1">
    <source>
        <dbReference type="ARBA" id="ARBA00004651"/>
    </source>
</evidence>
<feature type="transmembrane region" description="Helical" evidence="9">
    <location>
        <begin position="17"/>
        <end position="37"/>
    </location>
</feature>
<keyword evidence="8 9" id="KW-0472">Membrane</keyword>
<dbReference type="InterPro" id="IPR039421">
    <property type="entry name" value="Type_1_exporter"/>
</dbReference>
<dbReference type="InterPro" id="IPR003439">
    <property type="entry name" value="ABC_transporter-like_ATP-bd"/>
</dbReference>
<dbReference type="PROSITE" id="PS50893">
    <property type="entry name" value="ABC_TRANSPORTER_2"/>
    <property type="match status" value="1"/>
</dbReference>
<dbReference type="FunFam" id="3.40.50.300:FF:000854">
    <property type="entry name" value="Multidrug ABC transporter ATP-binding protein"/>
    <property type="match status" value="1"/>
</dbReference>
<dbReference type="Pfam" id="PF00664">
    <property type="entry name" value="ABC_membrane"/>
    <property type="match status" value="1"/>
</dbReference>
<evidence type="ECO:0000313" key="13">
    <source>
        <dbReference type="Proteomes" id="UP001058003"/>
    </source>
</evidence>
<dbReference type="Proteomes" id="UP001058003">
    <property type="component" value="Chromosome"/>
</dbReference>
<feature type="transmembrane region" description="Helical" evidence="9">
    <location>
        <begin position="271"/>
        <end position="298"/>
    </location>
</feature>
<evidence type="ECO:0000256" key="8">
    <source>
        <dbReference type="ARBA" id="ARBA00023136"/>
    </source>
</evidence>
<evidence type="ECO:0000256" key="5">
    <source>
        <dbReference type="ARBA" id="ARBA00022741"/>
    </source>
</evidence>
<keyword evidence="2" id="KW-0813">Transport</keyword>
<dbReference type="GO" id="GO:0016887">
    <property type="term" value="F:ATP hydrolysis activity"/>
    <property type="evidence" value="ECO:0007669"/>
    <property type="project" value="InterPro"/>
</dbReference>
<dbReference type="GO" id="GO:0015421">
    <property type="term" value="F:ABC-type oligopeptide transporter activity"/>
    <property type="evidence" value="ECO:0007669"/>
    <property type="project" value="TreeGrafter"/>
</dbReference>
<dbReference type="InterPro" id="IPR036640">
    <property type="entry name" value="ABC1_TM_sf"/>
</dbReference>
<name>A0A9Q9IJM9_9ACTN</name>
<protein>
    <submittedName>
        <fullName evidence="12">ABC transporter ATP-binding protein</fullName>
    </submittedName>
</protein>
<feature type="transmembrane region" description="Helical" evidence="9">
    <location>
        <begin position="57"/>
        <end position="78"/>
    </location>
</feature>
<feature type="transmembrane region" description="Helical" evidence="9">
    <location>
        <begin position="237"/>
        <end position="259"/>
    </location>
</feature>
<dbReference type="Gene3D" id="3.40.50.300">
    <property type="entry name" value="P-loop containing nucleotide triphosphate hydrolases"/>
    <property type="match status" value="1"/>
</dbReference>
<organism evidence="12 13">
    <name type="scientific">Dactylosporangium aurantiacum</name>
    <dbReference type="NCBI Taxonomy" id="35754"/>
    <lineage>
        <taxon>Bacteria</taxon>
        <taxon>Bacillati</taxon>
        <taxon>Actinomycetota</taxon>
        <taxon>Actinomycetes</taxon>
        <taxon>Micromonosporales</taxon>
        <taxon>Micromonosporaceae</taxon>
        <taxon>Dactylosporangium</taxon>
    </lineage>
</organism>
<evidence type="ECO:0000256" key="6">
    <source>
        <dbReference type="ARBA" id="ARBA00022840"/>
    </source>
</evidence>
<dbReference type="InterPro" id="IPR027417">
    <property type="entry name" value="P-loop_NTPase"/>
</dbReference>
<dbReference type="Gene3D" id="1.20.1560.10">
    <property type="entry name" value="ABC transporter type 1, transmembrane domain"/>
    <property type="match status" value="1"/>
</dbReference>
<dbReference type="KEGG" id="daur:Daura_14970"/>
<dbReference type="FunFam" id="1.20.1560.10:FF:000040">
    <property type="entry name" value="Multidrug ABC transporter ATP-binding protein"/>
    <property type="match status" value="1"/>
</dbReference>
<evidence type="ECO:0000256" key="2">
    <source>
        <dbReference type="ARBA" id="ARBA00022448"/>
    </source>
</evidence>
<feature type="transmembrane region" description="Helical" evidence="9">
    <location>
        <begin position="157"/>
        <end position="177"/>
    </location>
</feature>
<dbReference type="SUPFAM" id="SSF90123">
    <property type="entry name" value="ABC transporter transmembrane region"/>
    <property type="match status" value="1"/>
</dbReference>
<proteinExistence type="predicted"/>
<dbReference type="SMART" id="SM00382">
    <property type="entry name" value="AAA"/>
    <property type="match status" value="1"/>
</dbReference>